<organism evidence="1 2">
    <name type="scientific">Colletotrichum truncatum</name>
    <name type="common">Anthracnose fungus</name>
    <name type="synonym">Colletotrichum capsici</name>
    <dbReference type="NCBI Taxonomy" id="5467"/>
    <lineage>
        <taxon>Eukaryota</taxon>
        <taxon>Fungi</taxon>
        <taxon>Dikarya</taxon>
        <taxon>Ascomycota</taxon>
        <taxon>Pezizomycotina</taxon>
        <taxon>Sordariomycetes</taxon>
        <taxon>Hypocreomycetidae</taxon>
        <taxon>Glomerellales</taxon>
        <taxon>Glomerellaceae</taxon>
        <taxon>Colletotrichum</taxon>
        <taxon>Colletotrichum truncatum species complex</taxon>
    </lineage>
</organism>
<comment type="caution">
    <text evidence="1">The sequence shown here is derived from an EMBL/GenBank/DDBJ whole genome shotgun (WGS) entry which is preliminary data.</text>
</comment>
<protein>
    <submittedName>
        <fullName evidence="1">Transposon I factor</fullName>
    </submittedName>
</protein>
<gene>
    <name evidence="1" type="ORF">CTRU02_215628</name>
</gene>
<name>A0ACC3YCC0_COLTU</name>
<dbReference type="EMBL" id="VUJX02000017">
    <property type="protein sequence ID" value="KAL0929462.1"/>
    <property type="molecule type" value="Genomic_DNA"/>
</dbReference>
<evidence type="ECO:0000313" key="1">
    <source>
        <dbReference type="EMBL" id="KAL0929462.1"/>
    </source>
</evidence>
<dbReference type="Proteomes" id="UP000805649">
    <property type="component" value="Unassembled WGS sequence"/>
</dbReference>
<proteinExistence type="predicted"/>
<evidence type="ECO:0000313" key="2">
    <source>
        <dbReference type="Proteomes" id="UP000805649"/>
    </source>
</evidence>
<sequence length="172" mass="19099">MKEFHASIQVVFDAWKKSELRNKDIQTELRLVKDELRTAKEELGSIKDELQMVRGDLQATRTHEKLEALATLASARSDPSPSYAAVARIPQTGQTRDARTRLSGATPPNVTDTLHCTIDTSKVEAEDGSKPSAGTIRAVVERRYVWTGIRDGGARPPTRTQGMRRRRGTTNS</sequence>
<accession>A0ACC3YCC0</accession>
<reference evidence="1 2" key="1">
    <citation type="journal article" date="2020" name="Phytopathology">
        <title>Genome Sequence Resources of Colletotrichum truncatum, C. plurivorum, C. musicola, and C. sojae: Four Species Pathogenic to Soybean (Glycine max).</title>
        <authorList>
            <person name="Rogerio F."/>
            <person name="Boufleur T.R."/>
            <person name="Ciampi-Guillardi M."/>
            <person name="Sukno S.A."/>
            <person name="Thon M.R."/>
            <person name="Massola Junior N.S."/>
            <person name="Baroncelli R."/>
        </authorList>
    </citation>
    <scope>NUCLEOTIDE SEQUENCE [LARGE SCALE GENOMIC DNA]</scope>
    <source>
        <strain evidence="1 2">CMES1059</strain>
    </source>
</reference>
<keyword evidence="2" id="KW-1185">Reference proteome</keyword>